<evidence type="ECO:0000256" key="2">
    <source>
        <dbReference type="ARBA" id="ARBA00022723"/>
    </source>
</evidence>
<dbReference type="EMBL" id="RBAL01000010">
    <property type="protein sequence ID" value="RKN40456.1"/>
    <property type="molecule type" value="Genomic_DNA"/>
</dbReference>
<feature type="domain" description="Radical SAM core" evidence="5">
    <location>
        <begin position="25"/>
        <end position="144"/>
    </location>
</feature>
<dbReference type="SFLD" id="SFLDG01386">
    <property type="entry name" value="main_SPASM_domain-containing"/>
    <property type="match status" value="1"/>
</dbReference>
<keyword evidence="3" id="KW-0408">Iron</keyword>
<dbReference type="SFLD" id="SFLDS00029">
    <property type="entry name" value="Radical_SAM"/>
    <property type="match status" value="1"/>
</dbReference>
<dbReference type="Gene3D" id="3.20.20.70">
    <property type="entry name" value="Aldolase class I"/>
    <property type="match status" value="1"/>
</dbReference>
<evidence type="ECO:0000313" key="6">
    <source>
        <dbReference type="EMBL" id="RKN40456.1"/>
    </source>
</evidence>
<keyword evidence="4" id="KW-0411">Iron-sulfur</keyword>
<dbReference type="Proteomes" id="UP000272474">
    <property type="component" value="Unassembled WGS sequence"/>
</dbReference>
<dbReference type="SUPFAM" id="SSF102114">
    <property type="entry name" value="Radical SAM enzymes"/>
    <property type="match status" value="1"/>
</dbReference>
<dbReference type="NCBIfam" id="TIGR04269">
    <property type="entry name" value="SAM_SPASM_FxsB"/>
    <property type="match status" value="1"/>
</dbReference>
<comment type="caution">
    <text evidence="6">The sequence shown here is derived from an EMBL/GenBank/DDBJ whole genome shotgun (WGS) entry which is preliminary data.</text>
</comment>
<reference evidence="6 7" key="1">
    <citation type="journal article" date="2014" name="Int. J. Syst. Evol. Microbiol.">
        <title>Streptomyces hoynatensis sp. nov., isolated from deep marine sediment.</title>
        <authorList>
            <person name="Veyisoglu A."/>
            <person name="Sahin N."/>
        </authorList>
    </citation>
    <scope>NUCLEOTIDE SEQUENCE [LARGE SCALE GENOMIC DNA]</scope>
    <source>
        <strain evidence="6 7">KCTC 29097</strain>
    </source>
</reference>
<dbReference type="InterPro" id="IPR007197">
    <property type="entry name" value="rSAM"/>
</dbReference>
<dbReference type="PANTHER" id="PTHR43273">
    <property type="entry name" value="ANAEROBIC SULFATASE-MATURATING ENZYME HOMOLOG ASLB-RELATED"/>
    <property type="match status" value="1"/>
</dbReference>
<sequence>MADPTQAAAEDRPRAVPFRQFVVKVNSRCNLACRYCYMYFGADQGWRAQPVAASPATLRQIARRIGEHAAAHRLPAVSVVLHGGEPLLTDPAVLGGFVDEVRREAPAGCTVHASVQTNGVLLTEEKLAVLAAHRITVGLSLDGGLAHHNGQRVDHAGRPAWPAIRRAAGLLATERHRASYAGALCVVDLATDPAEVYRSILELGPPAVDFLLPHGNWSRPPAGLPARPHRPAPYGDWLCAVFDLWWAADRRRLRVRTFQECIALLLGLPGGTEHLGLVPFPAVVVETDGGIEQVDSLKSAYEGAAATGLDVFRNAFDEALDHPGVAARQHGLAALSAECRRCALVDVCGGGHYAHRYRRGSGFRNPTVYCADQQRLIRHVADALRRAVAR</sequence>
<dbReference type="InterPro" id="IPR013785">
    <property type="entry name" value="Aldolase_TIM"/>
</dbReference>
<dbReference type="CDD" id="cd01335">
    <property type="entry name" value="Radical_SAM"/>
    <property type="match status" value="1"/>
</dbReference>
<gene>
    <name evidence="6" type="ORF">D7294_18615</name>
</gene>
<dbReference type="InterPro" id="IPR023867">
    <property type="entry name" value="Sulphatase_maturase_rSAM"/>
</dbReference>
<organism evidence="6 7">
    <name type="scientific">Streptomyces hoynatensis</name>
    <dbReference type="NCBI Taxonomy" id="1141874"/>
    <lineage>
        <taxon>Bacteria</taxon>
        <taxon>Bacillati</taxon>
        <taxon>Actinomycetota</taxon>
        <taxon>Actinomycetes</taxon>
        <taxon>Kitasatosporales</taxon>
        <taxon>Streptomycetaceae</taxon>
        <taxon>Streptomyces</taxon>
    </lineage>
</organism>
<dbReference type="Pfam" id="PF04055">
    <property type="entry name" value="Radical_SAM"/>
    <property type="match status" value="1"/>
</dbReference>
<dbReference type="AlphaFoldDB" id="A0A3A9YZ33"/>
<dbReference type="GO" id="GO:0016491">
    <property type="term" value="F:oxidoreductase activity"/>
    <property type="evidence" value="ECO:0007669"/>
    <property type="project" value="InterPro"/>
</dbReference>
<dbReference type="InterPro" id="IPR058240">
    <property type="entry name" value="rSAM_sf"/>
</dbReference>
<evidence type="ECO:0000259" key="5">
    <source>
        <dbReference type="Pfam" id="PF04055"/>
    </source>
</evidence>
<dbReference type="GO" id="GO:0051536">
    <property type="term" value="F:iron-sulfur cluster binding"/>
    <property type="evidence" value="ECO:0007669"/>
    <property type="project" value="UniProtKB-KW"/>
</dbReference>
<proteinExistence type="predicted"/>
<accession>A0A3A9YZ33</accession>
<dbReference type="SFLD" id="SFLDG01067">
    <property type="entry name" value="SPASM/twitch_domain_containing"/>
    <property type="match status" value="1"/>
</dbReference>
<evidence type="ECO:0000256" key="3">
    <source>
        <dbReference type="ARBA" id="ARBA00023004"/>
    </source>
</evidence>
<dbReference type="OrthoDB" id="9782387at2"/>
<keyword evidence="2" id="KW-0479">Metal-binding</keyword>
<protein>
    <submittedName>
        <fullName evidence="6">FxsB family radical SAM/SPASM domain protein</fullName>
    </submittedName>
</protein>
<name>A0A3A9YZ33_9ACTN</name>
<evidence type="ECO:0000256" key="4">
    <source>
        <dbReference type="ARBA" id="ARBA00023014"/>
    </source>
</evidence>
<dbReference type="PANTHER" id="PTHR43273:SF8">
    <property type="entry name" value="RADICAL SAM DOMAIN PROTEIN"/>
    <property type="match status" value="1"/>
</dbReference>
<dbReference type="GO" id="GO:0046872">
    <property type="term" value="F:metal ion binding"/>
    <property type="evidence" value="ECO:0007669"/>
    <property type="project" value="UniProtKB-KW"/>
</dbReference>
<keyword evidence="7" id="KW-1185">Reference proteome</keyword>
<evidence type="ECO:0000256" key="1">
    <source>
        <dbReference type="ARBA" id="ARBA00022691"/>
    </source>
</evidence>
<dbReference type="SFLD" id="SFLDG01072">
    <property type="entry name" value="dehydrogenase_like"/>
    <property type="match status" value="1"/>
</dbReference>
<evidence type="ECO:0000313" key="7">
    <source>
        <dbReference type="Proteomes" id="UP000272474"/>
    </source>
</evidence>
<dbReference type="InterPro" id="IPR026335">
    <property type="entry name" value="rSAM_SPASM_FxsB"/>
</dbReference>
<keyword evidence="1" id="KW-0949">S-adenosyl-L-methionine</keyword>
<dbReference type="RefSeq" id="WP_120681172.1">
    <property type="nucleotide sequence ID" value="NZ_RBAL01000010.1"/>
</dbReference>